<dbReference type="PANTHER" id="PTHR34072">
    <property type="entry name" value="ENZYMATIC POLYPROTEIN-RELATED"/>
    <property type="match status" value="1"/>
</dbReference>
<keyword evidence="5" id="KW-0378">Hydrolase</keyword>
<accession>A0A8B8ZU50</accession>
<dbReference type="PANTHER" id="PTHR34072:SF52">
    <property type="entry name" value="RIBONUCLEASE H"/>
    <property type="match status" value="1"/>
</dbReference>
<dbReference type="InterPro" id="IPR005162">
    <property type="entry name" value="Retrotrans_gag_dom"/>
</dbReference>
<dbReference type="InterPro" id="IPR043502">
    <property type="entry name" value="DNA/RNA_pol_sf"/>
</dbReference>
<dbReference type="GO" id="GO:0003964">
    <property type="term" value="F:RNA-directed DNA polymerase activity"/>
    <property type="evidence" value="ECO:0007669"/>
    <property type="project" value="UniProtKB-KW"/>
</dbReference>
<evidence type="ECO:0000256" key="5">
    <source>
        <dbReference type="ARBA" id="ARBA00022801"/>
    </source>
</evidence>
<reference evidence="11" key="1">
    <citation type="submission" date="2025-08" db="UniProtKB">
        <authorList>
            <consortium name="RefSeq"/>
        </authorList>
    </citation>
    <scope>IDENTIFICATION</scope>
    <source>
        <tissue evidence="11">Young leaves</tissue>
    </source>
</reference>
<evidence type="ECO:0000256" key="3">
    <source>
        <dbReference type="ARBA" id="ARBA00022722"/>
    </source>
</evidence>
<evidence type="ECO:0000256" key="6">
    <source>
        <dbReference type="ARBA" id="ARBA00022918"/>
    </source>
</evidence>
<keyword evidence="3" id="KW-0540">Nuclease</keyword>
<dbReference type="OrthoDB" id="661860at2759"/>
<feature type="compositionally biased region" description="Polar residues" evidence="7">
    <location>
        <begin position="93"/>
        <end position="119"/>
    </location>
</feature>
<dbReference type="Pfam" id="PF17917">
    <property type="entry name" value="RT_RNaseH"/>
    <property type="match status" value="1"/>
</dbReference>
<keyword evidence="10" id="KW-1185">Reference proteome</keyword>
<gene>
    <name evidence="11" type="primary">LOC120107612</name>
</gene>
<name>A0A8B8ZU50_PHODC</name>
<dbReference type="GeneID" id="120107612"/>
<feature type="region of interest" description="Disordered" evidence="7">
    <location>
        <begin position="81"/>
        <end position="119"/>
    </location>
</feature>
<dbReference type="InterPro" id="IPR041373">
    <property type="entry name" value="RT_RNaseH"/>
</dbReference>
<dbReference type="AlphaFoldDB" id="A0A8B8ZU50"/>
<dbReference type="GO" id="GO:0004519">
    <property type="term" value="F:endonuclease activity"/>
    <property type="evidence" value="ECO:0007669"/>
    <property type="project" value="UniProtKB-KW"/>
</dbReference>
<keyword evidence="2" id="KW-0548">Nucleotidyltransferase</keyword>
<protein>
    <submittedName>
        <fullName evidence="11">Uncharacterized protein LOC120107612</fullName>
    </submittedName>
</protein>
<dbReference type="KEGG" id="pda:120107612"/>
<dbReference type="Pfam" id="PF03732">
    <property type="entry name" value="Retrotrans_gag"/>
    <property type="match status" value="1"/>
</dbReference>
<evidence type="ECO:0000256" key="1">
    <source>
        <dbReference type="ARBA" id="ARBA00022679"/>
    </source>
</evidence>
<evidence type="ECO:0000313" key="10">
    <source>
        <dbReference type="Proteomes" id="UP000228380"/>
    </source>
</evidence>
<evidence type="ECO:0000259" key="9">
    <source>
        <dbReference type="Pfam" id="PF17917"/>
    </source>
</evidence>
<keyword evidence="1" id="KW-0808">Transferase</keyword>
<dbReference type="RefSeq" id="XP_038976892.1">
    <property type="nucleotide sequence ID" value="XM_039120964.1"/>
</dbReference>
<feature type="region of interest" description="Disordered" evidence="7">
    <location>
        <begin position="267"/>
        <end position="298"/>
    </location>
</feature>
<feature type="domain" description="Reverse transcriptase RNase H-like" evidence="9">
    <location>
        <begin position="152"/>
        <end position="186"/>
    </location>
</feature>
<feature type="domain" description="Retrotransposon gag" evidence="8">
    <location>
        <begin position="11"/>
        <end position="62"/>
    </location>
</feature>
<dbReference type="SUPFAM" id="SSF56672">
    <property type="entry name" value="DNA/RNA polymerases"/>
    <property type="match status" value="1"/>
</dbReference>
<keyword evidence="6" id="KW-0695">RNA-directed DNA polymerase</keyword>
<evidence type="ECO:0000313" key="11">
    <source>
        <dbReference type="RefSeq" id="XP_038976892.1"/>
    </source>
</evidence>
<evidence type="ECO:0000256" key="2">
    <source>
        <dbReference type="ARBA" id="ARBA00022695"/>
    </source>
</evidence>
<dbReference type="GO" id="GO:0016787">
    <property type="term" value="F:hydrolase activity"/>
    <property type="evidence" value="ECO:0007669"/>
    <property type="project" value="UniProtKB-KW"/>
</dbReference>
<evidence type="ECO:0000256" key="4">
    <source>
        <dbReference type="ARBA" id="ARBA00022759"/>
    </source>
</evidence>
<sequence length="298" mass="34832">MSVERTLAPEHEALTWQRFRTAFYSKYFPSSRLRELEREFLNLNQGTMTVDEYEAEFDRLSRAKNLEIVWKETYDAKDKKQKKRSRDYDARSRQNSSKTAKSHNQSWQSGKQGSDGKTIQQEKQKCDACGDIGIRLNTVDDYLVPVLDAASRRHKVYTDHKSLKYLFTQKELNMRQRRWLELLKDYDLSIHYHPGKANVVADALSRKSTGSIAALLTSQRKILEDLRRAEIEVCWHDSDAQLANLRVQPTLIERIRIAQADDPQLQKLKSDIESSSQSEFRLHEDGSLRYQEPNVYSK</sequence>
<organism evidence="10 11">
    <name type="scientific">Phoenix dactylifera</name>
    <name type="common">Date palm</name>
    <dbReference type="NCBI Taxonomy" id="42345"/>
    <lineage>
        <taxon>Eukaryota</taxon>
        <taxon>Viridiplantae</taxon>
        <taxon>Streptophyta</taxon>
        <taxon>Embryophyta</taxon>
        <taxon>Tracheophyta</taxon>
        <taxon>Spermatophyta</taxon>
        <taxon>Magnoliopsida</taxon>
        <taxon>Liliopsida</taxon>
        <taxon>Arecaceae</taxon>
        <taxon>Coryphoideae</taxon>
        <taxon>Phoeniceae</taxon>
        <taxon>Phoenix</taxon>
    </lineage>
</organism>
<proteinExistence type="predicted"/>
<evidence type="ECO:0000256" key="7">
    <source>
        <dbReference type="SAM" id="MobiDB-lite"/>
    </source>
</evidence>
<keyword evidence="4" id="KW-0255">Endonuclease</keyword>
<evidence type="ECO:0000259" key="8">
    <source>
        <dbReference type="Pfam" id="PF03732"/>
    </source>
</evidence>
<dbReference type="Proteomes" id="UP000228380">
    <property type="component" value="Unplaced"/>
</dbReference>